<keyword evidence="12" id="KW-0031">Aminopeptidase</keyword>
<keyword evidence="9" id="KW-0464">Manganese</keyword>
<keyword evidence="5" id="KW-0645">Protease</keyword>
<evidence type="ECO:0000256" key="8">
    <source>
        <dbReference type="ARBA" id="ARBA00023049"/>
    </source>
</evidence>
<comment type="cofactor">
    <cofactor evidence="2">
        <name>Mn(2+)</name>
        <dbReference type="ChEBI" id="CHEBI:29035"/>
    </cofactor>
</comment>
<evidence type="ECO:0000256" key="5">
    <source>
        <dbReference type="ARBA" id="ARBA00022670"/>
    </source>
</evidence>
<comment type="similarity">
    <text evidence="3 10">Belongs to the peptidase M24B family.</text>
</comment>
<evidence type="ECO:0000256" key="4">
    <source>
        <dbReference type="ARBA" id="ARBA00012574"/>
    </source>
</evidence>
<dbReference type="EC" id="3.4.11.9" evidence="4"/>
<evidence type="ECO:0000256" key="7">
    <source>
        <dbReference type="ARBA" id="ARBA00022801"/>
    </source>
</evidence>
<keyword evidence="13" id="KW-1185">Reference proteome</keyword>
<keyword evidence="8" id="KW-0482">Metalloprotease</keyword>
<dbReference type="PANTHER" id="PTHR43226">
    <property type="entry name" value="XAA-PRO AMINOPEPTIDASE 3"/>
    <property type="match status" value="1"/>
</dbReference>
<dbReference type="InterPro" id="IPR001131">
    <property type="entry name" value="Peptidase_M24B_aminopep-P_CS"/>
</dbReference>
<dbReference type="Pfam" id="PF00557">
    <property type="entry name" value="Peptidase_M24"/>
    <property type="match status" value="1"/>
</dbReference>
<protein>
    <recommendedName>
        <fullName evidence="4">Xaa-Pro aminopeptidase</fullName>
        <ecNumber evidence="4">3.4.11.9</ecNumber>
    </recommendedName>
</protein>
<organism evidence="12 13">
    <name type="scientific">Paraperlucidibaca wandonensis</name>
    <dbReference type="NCBI Taxonomy" id="1268273"/>
    <lineage>
        <taxon>Bacteria</taxon>
        <taxon>Pseudomonadati</taxon>
        <taxon>Pseudomonadota</taxon>
        <taxon>Gammaproteobacteria</taxon>
        <taxon>Moraxellales</taxon>
        <taxon>Moraxellaceae</taxon>
        <taxon>Paraperlucidibaca</taxon>
    </lineage>
</organism>
<reference evidence="13" key="1">
    <citation type="journal article" date="2019" name="Int. J. Syst. Evol. Microbiol.">
        <title>The Global Catalogue of Microorganisms (GCM) 10K type strain sequencing project: providing services to taxonomists for standard genome sequencing and annotation.</title>
        <authorList>
            <consortium name="The Broad Institute Genomics Platform"/>
            <consortium name="The Broad Institute Genome Sequencing Center for Infectious Disease"/>
            <person name="Wu L."/>
            <person name="Ma J."/>
        </authorList>
    </citation>
    <scope>NUCLEOTIDE SEQUENCE [LARGE SCALE GENOMIC DNA]</scope>
    <source>
        <strain evidence="13">CCUG 63419</strain>
    </source>
</reference>
<evidence type="ECO:0000259" key="11">
    <source>
        <dbReference type="SMART" id="SM01011"/>
    </source>
</evidence>
<keyword evidence="7 12" id="KW-0378">Hydrolase</keyword>
<evidence type="ECO:0000256" key="3">
    <source>
        <dbReference type="ARBA" id="ARBA00008766"/>
    </source>
</evidence>
<dbReference type="InterPro" id="IPR036005">
    <property type="entry name" value="Creatinase/aminopeptidase-like"/>
</dbReference>
<dbReference type="InterPro" id="IPR029149">
    <property type="entry name" value="Creatin/AminoP/Spt16_N"/>
</dbReference>
<dbReference type="SUPFAM" id="SSF55920">
    <property type="entry name" value="Creatinase/aminopeptidase"/>
    <property type="match status" value="1"/>
</dbReference>
<evidence type="ECO:0000313" key="12">
    <source>
        <dbReference type="EMBL" id="MFD0950786.1"/>
    </source>
</evidence>
<dbReference type="Gene3D" id="3.40.350.10">
    <property type="entry name" value="Creatinase/prolidase N-terminal domain"/>
    <property type="match status" value="1"/>
</dbReference>
<evidence type="ECO:0000256" key="1">
    <source>
        <dbReference type="ARBA" id="ARBA00001424"/>
    </source>
</evidence>
<dbReference type="RefSeq" id="WP_340675774.1">
    <property type="nucleotide sequence ID" value="NZ_JBHTIT010000001.1"/>
</dbReference>
<accession>A0ABW3HJ52</accession>
<comment type="caution">
    <text evidence="12">The sequence shown here is derived from an EMBL/GenBank/DDBJ whole genome shotgun (WGS) entry which is preliminary data.</text>
</comment>
<dbReference type="Proteomes" id="UP001597044">
    <property type="component" value="Unassembled WGS sequence"/>
</dbReference>
<keyword evidence="6 10" id="KW-0479">Metal-binding</keyword>
<dbReference type="SUPFAM" id="SSF53092">
    <property type="entry name" value="Creatinase/prolidase N-terminal domain"/>
    <property type="match status" value="1"/>
</dbReference>
<sequence length="440" mass="48090">MTVRISPEEFACRRQALMARVGRDAAVIIPAAVHHRRNRDTEYRYRQDSDFYYLTGFAEPEALLVLLPGRAEGEFVLFCRDRDRAMEIWNGYRAGPEGAVSDFGASQAFVIADVATKLPELLAGRKQVYAPMATETAFDADLAGWINAVRSQARAGVEAPQSLHAIDQALHPLRLIKSAAEIAIMQAAADLSAEGHRRAMAVAKAGRYEYELEAELLHSFTRHGCIAPAYGSIVGGGANACILHYTENNAELRDGDLVLIDAGGELAYYAADITRTFPVNGRFSAEQKALYEVVLAAQLAAIDVVQVGNSWQLPHETAVRVLCEGLLELGLLKGELSAVIEGGDYRRFYMHRTGHWLGMDVHDVGDYRIDGEWRAFAPGMVLTVEPGLYIAPDDDTVEARWRGIGIRIEDDVVVTESGPHVLTAKAPKTIAEIEALVGSA</sequence>
<dbReference type="EMBL" id="JBHTIT010000001">
    <property type="protein sequence ID" value="MFD0950786.1"/>
    <property type="molecule type" value="Genomic_DNA"/>
</dbReference>
<dbReference type="InterPro" id="IPR000994">
    <property type="entry name" value="Pept_M24"/>
</dbReference>
<proteinExistence type="inferred from homology"/>
<dbReference type="Gene3D" id="3.90.230.10">
    <property type="entry name" value="Creatinase/methionine aminopeptidase superfamily"/>
    <property type="match status" value="1"/>
</dbReference>
<evidence type="ECO:0000256" key="2">
    <source>
        <dbReference type="ARBA" id="ARBA00001936"/>
    </source>
</evidence>
<dbReference type="SMART" id="SM01011">
    <property type="entry name" value="AMP_N"/>
    <property type="match status" value="1"/>
</dbReference>
<feature type="domain" description="Aminopeptidase P N-terminal" evidence="11">
    <location>
        <begin position="5"/>
        <end position="139"/>
    </location>
</feature>
<name>A0ABW3HJ52_9GAMM</name>
<gene>
    <name evidence="12" type="primary">pepP</name>
    <name evidence="12" type="ORF">ACFQ0F_10360</name>
</gene>
<evidence type="ECO:0000256" key="9">
    <source>
        <dbReference type="ARBA" id="ARBA00023211"/>
    </source>
</evidence>
<comment type="catalytic activity">
    <reaction evidence="1">
        <text>Release of any N-terminal amino acid, including proline, that is linked to proline, even from a dipeptide or tripeptide.</text>
        <dbReference type="EC" id="3.4.11.9"/>
    </reaction>
</comment>
<evidence type="ECO:0000256" key="10">
    <source>
        <dbReference type="RuleBase" id="RU000590"/>
    </source>
</evidence>
<dbReference type="NCBIfam" id="NF008131">
    <property type="entry name" value="PRK10879.1"/>
    <property type="match status" value="1"/>
</dbReference>
<dbReference type="Pfam" id="PF05195">
    <property type="entry name" value="AMP_N"/>
    <property type="match status" value="1"/>
</dbReference>
<dbReference type="InterPro" id="IPR007865">
    <property type="entry name" value="Aminopep_P_N"/>
</dbReference>
<dbReference type="GO" id="GO:0004177">
    <property type="term" value="F:aminopeptidase activity"/>
    <property type="evidence" value="ECO:0007669"/>
    <property type="project" value="UniProtKB-KW"/>
</dbReference>
<dbReference type="InterPro" id="IPR052433">
    <property type="entry name" value="X-Pro_dipept-like"/>
</dbReference>
<dbReference type="CDD" id="cd01087">
    <property type="entry name" value="Prolidase"/>
    <property type="match status" value="1"/>
</dbReference>
<evidence type="ECO:0000256" key="6">
    <source>
        <dbReference type="ARBA" id="ARBA00022723"/>
    </source>
</evidence>
<evidence type="ECO:0000313" key="13">
    <source>
        <dbReference type="Proteomes" id="UP001597044"/>
    </source>
</evidence>
<dbReference type="PANTHER" id="PTHR43226:SF4">
    <property type="entry name" value="XAA-PRO AMINOPEPTIDASE 3"/>
    <property type="match status" value="1"/>
</dbReference>
<dbReference type="PROSITE" id="PS00491">
    <property type="entry name" value="PROLINE_PEPTIDASE"/>
    <property type="match status" value="1"/>
</dbReference>